<dbReference type="InParanoid" id="W4JW87"/>
<evidence type="ECO:0000313" key="2">
    <source>
        <dbReference type="Proteomes" id="UP000030671"/>
    </source>
</evidence>
<reference evidence="1 2" key="1">
    <citation type="journal article" date="2012" name="New Phytol.">
        <title>Insight into trade-off between wood decay and parasitism from the genome of a fungal forest pathogen.</title>
        <authorList>
            <person name="Olson A."/>
            <person name="Aerts A."/>
            <person name="Asiegbu F."/>
            <person name="Belbahri L."/>
            <person name="Bouzid O."/>
            <person name="Broberg A."/>
            <person name="Canback B."/>
            <person name="Coutinho P.M."/>
            <person name="Cullen D."/>
            <person name="Dalman K."/>
            <person name="Deflorio G."/>
            <person name="van Diepen L.T."/>
            <person name="Dunand C."/>
            <person name="Duplessis S."/>
            <person name="Durling M."/>
            <person name="Gonthier P."/>
            <person name="Grimwood J."/>
            <person name="Fossdal C.G."/>
            <person name="Hansson D."/>
            <person name="Henrissat B."/>
            <person name="Hietala A."/>
            <person name="Himmelstrand K."/>
            <person name="Hoffmeister D."/>
            <person name="Hogberg N."/>
            <person name="James T.Y."/>
            <person name="Karlsson M."/>
            <person name="Kohler A."/>
            <person name="Kues U."/>
            <person name="Lee Y.H."/>
            <person name="Lin Y.C."/>
            <person name="Lind M."/>
            <person name="Lindquist E."/>
            <person name="Lombard V."/>
            <person name="Lucas S."/>
            <person name="Lunden K."/>
            <person name="Morin E."/>
            <person name="Murat C."/>
            <person name="Park J."/>
            <person name="Raffaello T."/>
            <person name="Rouze P."/>
            <person name="Salamov A."/>
            <person name="Schmutz J."/>
            <person name="Solheim H."/>
            <person name="Stahlberg J."/>
            <person name="Velez H."/>
            <person name="de Vries R.P."/>
            <person name="Wiebenga A."/>
            <person name="Woodward S."/>
            <person name="Yakovlev I."/>
            <person name="Garbelotto M."/>
            <person name="Martin F."/>
            <person name="Grigoriev I.V."/>
            <person name="Stenlid J."/>
        </authorList>
    </citation>
    <scope>NUCLEOTIDE SEQUENCE [LARGE SCALE GENOMIC DNA]</scope>
    <source>
        <strain evidence="1 2">TC 32-1</strain>
    </source>
</reference>
<dbReference type="RefSeq" id="XP_009549824.1">
    <property type="nucleotide sequence ID" value="XM_009551529.1"/>
</dbReference>
<protein>
    <submittedName>
        <fullName evidence="1">Cellulose expressed protein 6</fullName>
    </submittedName>
</protein>
<dbReference type="HOGENOM" id="CLU_1927899_0_0_1"/>
<evidence type="ECO:0000313" key="1">
    <source>
        <dbReference type="EMBL" id="ETW77797.1"/>
    </source>
</evidence>
<dbReference type="KEGG" id="hir:HETIRDRAFT_148664"/>
<dbReference type="Proteomes" id="UP000030671">
    <property type="component" value="Unassembled WGS sequence"/>
</dbReference>
<gene>
    <name evidence="1" type="primary">cep6</name>
    <name evidence="1" type="ORF">HETIRDRAFT_148664</name>
</gene>
<dbReference type="AlphaFoldDB" id="W4JW87"/>
<dbReference type="OrthoDB" id="3222020at2759"/>
<sequence>MLGSNKSNFEKKIHGATFQIKEAVESSKDAILRQLNEGPHEALDDEDIKVIWSESVRISFRKAIRTSGLYPFNRNGETASSGMYLLMRYMTDSLKSLESTFARTRTITKISGCLWSCQRSCVYQFHSALVN</sequence>
<dbReference type="GeneID" id="20667287"/>
<accession>W4JW87</accession>
<keyword evidence="2" id="KW-1185">Reference proteome</keyword>
<organism evidence="1 2">
    <name type="scientific">Heterobasidion irregulare (strain TC 32-1)</name>
    <dbReference type="NCBI Taxonomy" id="747525"/>
    <lineage>
        <taxon>Eukaryota</taxon>
        <taxon>Fungi</taxon>
        <taxon>Dikarya</taxon>
        <taxon>Basidiomycota</taxon>
        <taxon>Agaricomycotina</taxon>
        <taxon>Agaricomycetes</taxon>
        <taxon>Russulales</taxon>
        <taxon>Bondarzewiaceae</taxon>
        <taxon>Heterobasidion</taxon>
        <taxon>Heterobasidion annosum species complex</taxon>
    </lineage>
</organism>
<name>W4JW87_HETIT</name>
<proteinExistence type="predicted"/>
<dbReference type="EMBL" id="KI925462">
    <property type="protein sequence ID" value="ETW77797.1"/>
    <property type="molecule type" value="Genomic_DNA"/>
</dbReference>